<accession>A0A7S2UYR2</accession>
<dbReference type="GO" id="GO:0022857">
    <property type="term" value="F:transmembrane transporter activity"/>
    <property type="evidence" value="ECO:0007669"/>
    <property type="project" value="InterPro"/>
</dbReference>
<evidence type="ECO:0000256" key="3">
    <source>
        <dbReference type="ARBA" id="ARBA00022989"/>
    </source>
</evidence>
<keyword evidence="4 6" id="KW-0472">Membrane</keyword>
<keyword evidence="2 6" id="KW-0812">Transmembrane</keyword>
<organism evidence="7">
    <name type="scientific">Fibrocapsa japonica</name>
    <dbReference type="NCBI Taxonomy" id="94617"/>
    <lineage>
        <taxon>Eukaryota</taxon>
        <taxon>Sar</taxon>
        <taxon>Stramenopiles</taxon>
        <taxon>Ochrophyta</taxon>
        <taxon>Raphidophyceae</taxon>
        <taxon>Chattonellales</taxon>
        <taxon>Chattonellaceae</taxon>
        <taxon>Fibrocapsa</taxon>
    </lineage>
</organism>
<dbReference type="GO" id="GO:0016020">
    <property type="term" value="C:membrane"/>
    <property type="evidence" value="ECO:0007669"/>
    <property type="project" value="UniProtKB-SubCell"/>
</dbReference>
<feature type="transmembrane region" description="Helical" evidence="6">
    <location>
        <begin position="555"/>
        <end position="576"/>
    </location>
</feature>
<feature type="transmembrane region" description="Helical" evidence="6">
    <location>
        <begin position="596"/>
        <end position="617"/>
    </location>
</feature>
<name>A0A7S2UYR2_9STRA</name>
<protein>
    <recommendedName>
        <fullName evidence="8">Major facilitator superfamily (MFS) profile domain-containing protein</fullName>
    </recommendedName>
</protein>
<feature type="transmembrane region" description="Helical" evidence="6">
    <location>
        <begin position="308"/>
        <end position="328"/>
    </location>
</feature>
<dbReference type="AlphaFoldDB" id="A0A7S2UYR2"/>
<feature type="compositionally biased region" description="Basic and acidic residues" evidence="5">
    <location>
        <begin position="188"/>
        <end position="197"/>
    </location>
</feature>
<feature type="transmembrane region" description="Helical" evidence="6">
    <location>
        <begin position="463"/>
        <end position="482"/>
    </location>
</feature>
<dbReference type="Pfam" id="PF07690">
    <property type="entry name" value="MFS_1"/>
    <property type="match status" value="1"/>
</dbReference>
<dbReference type="Gene3D" id="1.20.1250.20">
    <property type="entry name" value="MFS general substrate transporter like domains"/>
    <property type="match status" value="2"/>
</dbReference>
<keyword evidence="3 6" id="KW-1133">Transmembrane helix</keyword>
<feature type="region of interest" description="Disordered" evidence="5">
    <location>
        <begin position="224"/>
        <end position="262"/>
    </location>
</feature>
<evidence type="ECO:0000256" key="2">
    <source>
        <dbReference type="ARBA" id="ARBA00022692"/>
    </source>
</evidence>
<feature type="compositionally biased region" description="Low complexity" evidence="5">
    <location>
        <begin position="224"/>
        <end position="236"/>
    </location>
</feature>
<feature type="region of interest" description="Disordered" evidence="5">
    <location>
        <begin position="143"/>
        <end position="205"/>
    </location>
</feature>
<evidence type="ECO:0008006" key="8">
    <source>
        <dbReference type="Google" id="ProtNLM"/>
    </source>
</evidence>
<dbReference type="InterPro" id="IPR011701">
    <property type="entry name" value="MFS"/>
</dbReference>
<evidence type="ECO:0000313" key="7">
    <source>
        <dbReference type="EMBL" id="CAD9860521.1"/>
    </source>
</evidence>
<proteinExistence type="predicted"/>
<dbReference type="PANTHER" id="PTHR23507">
    <property type="entry name" value="ZGC:174356"/>
    <property type="match status" value="1"/>
</dbReference>
<feature type="transmembrane region" description="Helical" evidence="6">
    <location>
        <begin position="12"/>
        <end position="31"/>
    </location>
</feature>
<dbReference type="PANTHER" id="PTHR23507:SF1">
    <property type="entry name" value="FI18259P1-RELATED"/>
    <property type="match status" value="1"/>
</dbReference>
<sequence length="658" mass="71497">MPPNGDKLEVWGVKFSLCIIMLFVSMAYYAMIPVASKVATSIFEHDPTSAAEYSTIVTSISKVLQIIASPVLGMLSDTWGRKLILVESITISGFCILATANASTPFQLLFPQVLRGMVDATKPTIYAILVDLCMMHPGEYPHIYKKPAGKRKGSRANPPKKQKRKEERNKRKRAGKRLKSTEYYQESGLERAPHDDVQLLEGDNDVSNDAKEWPWNFKRSESSSSSIATIDASRSTDASSPRHEEALSDRASGTASPVSLEEGNYDVKTGQVVWSNSNSSSPRMQMRKETCPGWTRLEAIEQARLHRLFWFGTIGVIESIGLGLGPIVGTVMITQSGMKSTVTVIGLLYLAVGTAVCLLPLETTEMKYARNGLMNPNTKIAQCPGPQDDPHLSLGQSPDYRNHQKAVGMCPNISVLWGHSDDDLGPCVSTALVPFCLNIVALSSLNMWYVYTADRLGWTSIQSSFFVGAYALFAILGKGLVLRSMVPNVHPAHQTNVISVCALAAMFFGFGAGTTTAALYMTLPLNILGCLTIPLTRSRLSGLAGPSGQGSLQGLLQSINSAASLLGSFLAVLFFIPLDSIPVDEISSVWEELDLLIIRGGPYFFASAVLLVAALLLTCCVTSKAQRVGTAKKQSDYNANSHNEYYNDEPRATGVVFI</sequence>
<evidence type="ECO:0000256" key="4">
    <source>
        <dbReference type="ARBA" id="ARBA00023136"/>
    </source>
</evidence>
<evidence type="ECO:0000256" key="5">
    <source>
        <dbReference type="SAM" id="MobiDB-lite"/>
    </source>
</evidence>
<evidence type="ECO:0000256" key="6">
    <source>
        <dbReference type="SAM" id="Phobius"/>
    </source>
</evidence>
<feature type="transmembrane region" description="Helical" evidence="6">
    <location>
        <begin position="517"/>
        <end position="535"/>
    </location>
</feature>
<feature type="transmembrane region" description="Helical" evidence="6">
    <location>
        <begin position="340"/>
        <end position="361"/>
    </location>
</feature>
<dbReference type="SUPFAM" id="SSF103473">
    <property type="entry name" value="MFS general substrate transporter"/>
    <property type="match status" value="2"/>
</dbReference>
<evidence type="ECO:0000256" key="1">
    <source>
        <dbReference type="ARBA" id="ARBA00004141"/>
    </source>
</evidence>
<reference evidence="7" key="1">
    <citation type="submission" date="2021-01" db="EMBL/GenBank/DDBJ databases">
        <authorList>
            <person name="Corre E."/>
            <person name="Pelletier E."/>
            <person name="Niang G."/>
            <person name="Scheremetjew M."/>
            <person name="Finn R."/>
            <person name="Kale V."/>
            <person name="Holt S."/>
            <person name="Cochrane G."/>
            <person name="Meng A."/>
            <person name="Brown T."/>
            <person name="Cohen L."/>
        </authorList>
    </citation>
    <scope>NUCLEOTIDE SEQUENCE</scope>
    <source>
        <strain evidence="7">CCMP1661</strain>
    </source>
</reference>
<feature type="transmembrane region" description="Helical" evidence="6">
    <location>
        <begin position="431"/>
        <end position="451"/>
    </location>
</feature>
<feature type="compositionally biased region" description="Basic residues" evidence="5">
    <location>
        <begin position="143"/>
        <end position="163"/>
    </location>
</feature>
<dbReference type="InterPro" id="IPR036259">
    <property type="entry name" value="MFS_trans_sf"/>
</dbReference>
<comment type="subcellular location">
    <subcellularLocation>
        <location evidence="1">Membrane</location>
        <topology evidence="1">Multi-pass membrane protein</topology>
    </subcellularLocation>
</comment>
<dbReference type="EMBL" id="HBHR01006227">
    <property type="protein sequence ID" value="CAD9860521.1"/>
    <property type="molecule type" value="Transcribed_RNA"/>
</dbReference>
<gene>
    <name evidence="7" type="ORF">FJAP1339_LOCUS3042</name>
</gene>